<feature type="chain" id="PRO_5045080947" description="Subtilisin inhibitor domain-containing protein" evidence="7">
    <location>
        <begin position="37"/>
        <end position="161"/>
    </location>
</feature>
<evidence type="ECO:0000256" key="3">
    <source>
        <dbReference type="ARBA" id="ARBA00022525"/>
    </source>
</evidence>
<evidence type="ECO:0000313" key="10">
    <source>
        <dbReference type="Proteomes" id="UP001500016"/>
    </source>
</evidence>
<evidence type="ECO:0000256" key="5">
    <source>
        <dbReference type="ARBA" id="ARBA00022900"/>
    </source>
</evidence>
<organism evidence="9 10">
    <name type="scientific">Streptomyces albiaxialis</name>
    <dbReference type="NCBI Taxonomy" id="329523"/>
    <lineage>
        <taxon>Bacteria</taxon>
        <taxon>Bacillati</taxon>
        <taxon>Actinomycetota</taxon>
        <taxon>Actinomycetes</taxon>
        <taxon>Kitasatosporales</taxon>
        <taxon>Streptomycetaceae</taxon>
        <taxon>Streptomyces</taxon>
    </lineage>
</organism>
<dbReference type="RefSeq" id="WP_344531959.1">
    <property type="nucleotide sequence ID" value="NZ_BAAAPE010000013.1"/>
</dbReference>
<comment type="similarity">
    <text evidence="2">Belongs to the protease inhibitor I16 (SSI) family.</text>
</comment>
<evidence type="ECO:0000256" key="4">
    <source>
        <dbReference type="ARBA" id="ARBA00022690"/>
    </source>
</evidence>
<dbReference type="SUPFAM" id="SSF55399">
    <property type="entry name" value="Subtilisin inhibitor"/>
    <property type="match status" value="1"/>
</dbReference>
<evidence type="ECO:0000256" key="2">
    <source>
        <dbReference type="ARBA" id="ARBA00010472"/>
    </source>
</evidence>
<comment type="subcellular location">
    <subcellularLocation>
        <location evidence="1">Secreted</location>
    </subcellularLocation>
</comment>
<keyword evidence="6" id="KW-1015">Disulfide bond</keyword>
<evidence type="ECO:0000259" key="8">
    <source>
        <dbReference type="Pfam" id="PF00720"/>
    </source>
</evidence>
<dbReference type="Proteomes" id="UP001500016">
    <property type="component" value="Unassembled WGS sequence"/>
</dbReference>
<dbReference type="InterPro" id="IPR023549">
    <property type="entry name" value="Subtilisin_inhibitor"/>
</dbReference>
<comment type="caution">
    <text evidence="9">The sequence shown here is derived from an EMBL/GenBank/DDBJ whole genome shotgun (WGS) entry which is preliminary data.</text>
</comment>
<name>A0ABP5I0E3_9ACTN</name>
<dbReference type="EMBL" id="BAAAPE010000013">
    <property type="protein sequence ID" value="GAA2090095.1"/>
    <property type="molecule type" value="Genomic_DNA"/>
</dbReference>
<dbReference type="InterPro" id="IPR036819">
    <property type="entry name" value="Subtilisin_inhibitor-like_sf"/>
</dbReference>
<feature type="signal peptide" evidence="7">
    <location>
        <begin position="1"/>
        <end position="36"/>
    </location>
</feature>
<keyword evidence="3" id="KW-0964">Secreted</keyword>
<accession>A0ABP5I0E3</accession>
<gene>
    <name evidence="9" type="ORF">GCM10009801_54810</name>
</gene>
<evidence type="ECO:0000256" key="6">
    <source>
        <dbReference type="ARBA" id="ARBA00023157"/>
    </source>
</evidence>
<keyword evidence="7" id="KW-0732">Signal</keyword>
<keyword evidence="10" id="KW-1185">Reference proteome</keyword>
<evidence type="ECO:0000256" key="1">
    <source>
        <dbReference type="ARBA" id="ARBA00004613"/>
    </source>
</evidence>
<dbReference type="Gene3D" id="3.30.350.10">
    <property type="entry name" value="Subtilisin inhibitor-like"/>
    <property type="match status" value="1"/>
</dbReference>
<keyword evidence="4" id="KW-0646">Protease inhibitor</keyword>
<reference evidence="10" key="1">
    <citation type="journal article" date="2019" name="Int. J. Syst. Evol. Microbiol.">
        <title>The Global Catalogue of Microorganisms (GCM) 10K type strain sequencing project: providing services to taxonomists for standard genome sequencing and annotation.</title>
        <authorList>
            <consortium name="The Broad Institute Genomics Platform"/>
            <consortium name="The Broad Institute Genome Sequencing Center for Infectious Disease"/>
            <person name="Wu L."/>
            <person name="Ma J."/>
        </authorList>
    </citation>
    <scope>NUCLEOTIDE SEQUENCE [LARGE SCALE GENOMIC DNA]</scope>
    <source>
        <strain evidence="10">JCM 15478</strain>
    </source>
</reference>
<feature type="domain" description="Subtilisin inhibitor" evidence="8">
    <location>
        <begin position="61"/>
        <end position="145"/>
    </location>
</feature>
<keyword evidence="5" id="KW-0722">Serine protease inhibitor</keyword>
<protein>
    <recommendedName>
        <fullName evidence="8">Subtilisin inhibitor domain-containing protein</fullName>
    </recommendedName>
</protein>
<dbReference type="Pfam" id="PF00720">
    <property type="entry name" value="SSI"/>
    <property type="match status" value="1"/>
</dbReference>
<sequence length="161" mass="16442">MNRTSLNPSRGRLAAPALLAAAALGTGLLAATPATATPVAPTAPAAASQDTAEARSVGRFQITVHEGVGTGGKVIASARLNCSPTAGSTHPRAADACRLLERAGGQFSMLPAQQLACPMVDKPVTVVAKGFWKSTARIFAHIYRNSCEASAQSSGVFNLSR</sequence>
<evidence type="ECO:0000313" key="9">
    <source>
        <dbReference type="EMBL" id="GAA2090095.1"/>
    </source>
</evidence>
<evidence type="ECO:0000256" key="7">
    <source>
        <dbReference type="SAM" id="SignalP"/>
    </source>
</evidence>
<proteinExistence type="inferred from homology"/>